<gene>
    <name evidence="2" type="ORF">PTTG_28935</name>
</gene>
<reference evidence="3 4" key="3">
    <citation type="journal article" date="2017" name="G3 (Bethesda)">
        <title>Comparative analysis highlights variable genome content of wheat rusts and divergence of the mating loci.</title>
        <authorList>
            <person name="Cuomo C.A."/>
            <person name="Bakkeren G."/>
            <person name="Khalil H.B."/>
            <person name="Panwar V."/>
            <person name="Joly D."/>
            <person name="Linning R."/>
            <person name="Sakthikumar S."/>
            <person name="Song X."/>
            <person name="Adiconis X."/>
            <person name="Fan L."/>
            <person name="Goldberg J.M."/>
            <person name="Levin J.Z."/>
            <person name="Young S."/>
            <person name="Zeng Q."/>
            <person name="Anikster Y."/>
            <person name="Bruce M."/>
            <person name="Wang M."/>
            <person name="Yin C."/>
            <person name="McCallum B."/>
            <person name="Szabo L.J."/>
            <person name="Hulbert S."/>
            <person name="Chen X."/>
            <person name="Fellers J.P."/>
        </authorList>
    </citation>
    <scope>NUCLEOTIDE SEQUENCE</scope>
    <source>
        <strain evidence="4">Isolate 1-1 / race 1 (BBBD)</strain>
        <strain evidence="3">isolate 1-1 / race 1 (BBBD)</strain>
    </source>
</reference>
<dbReference type="EMBL" id="ADAS02000157">
    <property type="protein sequence ID" value="OAV88737.1"/>
    <property type="molecule type" value="Genomic_DNA"/>
</dbReference>
<accession>A0A180G7R1</accession>
<dbReference type="EnsemblFungi" id="PTTG_28935-t43_1">
    <property type="protein sequence ID" value="PTTG_28935-t43_1-p1"/>
    <property type="gene ID" value="PTTG_28935"/>
</dbReference>
<dbReference type="Proteomes" id="UP000005240">
    <property type="component" value="Unassembled WGS sequence"/>
</dbReference>
<feature type="compositionally biased region" description="Basic residues" evidence="1">
    <location>
        <begin position="117"/>
        <end position="130"/>
    </location>
</feature>
<evidence type="ECO:0000313" key="4">
    <source>
        <dbReference type="Proteomes" id="UP000005240"/>
    </source>
</evidence>
<feature type="region of interest" description="Disordered" evidence="1">
    <location>
        <begin position="106"/>
        <end position="135"/>
    </location>
</feature>
<dbReference type="VEuPathDB" id="FungiDB:PTTG_28935"/>
<evidence type="ECO:0000313" key="2">
    <source>
        <dbReference type="EMBL" id="OAV88737.1"/>
    </source>
</evidence>
<reference evidence="2" key="2">
    <citation type="submission" date="2016-05" db="EMBL/GenBank/DDBJ databases">
        <title>Comparative analysis highlights variable genome content of wheat rusts and divergence of the mating loci.</title>
        <authorList>
            <person name="Cuomo C.A."/>
            <person name="Bakkeren G."/>
            <person name="Szabo L."/>
            <person name="Khalil H."/>
            <person name="Joly D."/>
            <person name="Goldberg J."/>
            <person name="Young S."/>
            <person name="Zeng Q."/>
            <person name="Fellers J."/>
        </authorList>
    </citation>
    <scope>NUCLEOTIDE SEQUENCE [LARGE SCALE GENOMIC DNA]</scope>
    <source>
        <strain evidence="2">1-1 BBBD Race 1</strain>
    </source>
</reference>
<name>A0A180G7R1_PUCT1</name>
<dbReference type="AlphaFoldDB" id="A0A180G7R1"/>
<organism evidence="2">
    <name type="scientific">Puccinia triticina (isolate 1-1 / race 1 (BBBD))</name>
    <name type="common">Brown leaf rust fungus</name>
    <dbReference type="NCBI Taxonomy" id="630390"/>
    <lineage>
        <taxon>Eukaryota</taxon>
        <taxon>Fungi</taxon>
        <taxon>Dikarya</taxon>
        <taxon>Basidiomycota</taxon>
        <taxon>Pucciniomycotina</taxon>
        <taxon>Pucciniomycetes</taxon>
        <taxon>Pucciniales</taxon>
        <taxon>Pucciniaceae</taxon>
        <taxon>Puccinia</taxon>
    </lineage>
</organism>
<reference evidence="3" key="4">
    <citation type="submission" date="2025-05" db="UniProtKB">
        <authorList>
            <consortium name="EnsemblFungi"/>
        </authorList>
    </citation>
    <scope>IDENTIFICATION</scope>
    <source>
        <strain evidence="3">isolate 1-1 / race 1 (BBBD)</strain>
    </source>
</reference>
<evidence type="ECO:0000256" key="1">
    <source>
        <dbReference type="SAM" id="MobiDB-lite"/>
    </source>
</evidence>
<proteinExistence type="predicted"/>
<protein>
    <submittedName>
        <fullName evidence="2 3">Uncharacterized protein</fullName>
    </submittedName>
</protein>
<reference evidence="2" key="1">
    <citation type="submission" date="2009-11" db="EMBL/GenBank/DDBJ databases">
        <authorList>
            <consortium name="The Broad Institute Genome Sequencing Platform"/>
            <person name="Ward D."/>
            <person name="Feldgarden M."/>
            <person name="Earl A."/>
            <person name="Young S.K."/>
            <person name="Zeng Q."/>
            <person name="Koehrsen M."/>
            <person name="Alvarado L."/>
            <person name="Berlin A."/>
            <person name="Bochicchio J."/>
            <person name="Borenstein D."/>
            <person name="Chapman S.B."/>
            <person name="Chen Z."/>
            <person name="Engels R."/>
            <person name="Freedman E."/>
            <person name="Gellesch M."/>
            <person name="Goldberg J."/>
            <person name="Griggs A."/>
            <person name="Gujja S."/>
            <person name="Heilman E."/>
            <person name="Heiman D."/>
            <person name="Hepburn T."/>
            <person name="Howarth C."/>
            <person name="Jen D."/>
            <person name="Larson L."/>
            <person name="Lewis B."/>
            <person name="Mehta T."/>
            <person name="Park D."/>
            <person name="Pearson M."/>
            <person name="Roberts A."/>
            <person name="Saif S."/>
            <person name="Shea T."/>
            <person name="Shenoy N."/>
            <person name="Sisk P."/>
            <person name="Stolte C."/>
            <person name="Sykes S."/>
            <person name="Thomson T."/>
            <person name="Walk T."/>
            <person name="White J."/>
            <person name="Yandava C."/>
            <person name="Izard J."/>
            <person name="Baranova O.V."/>
            <person name="Blanton J.M."/>
            <person name="Tanner A.C."/>
            <person name="Dewhirst F.E."/>
            <person name="Haas B."/>
            <person name="Nusbaum C."/>
            <person name="Birren B."/>
        </authorList>
    </citation>
    <scope>NUCLEOTIDE SEQUENCE [LARGE SCALE GENOMIC DNA]</scope>
    <source>
        <strain evidence="2">1-1 BBBD Race 1</strain>
    </source>
</reference>
<keyword evidence="4" id="KW-1185">Reference proteome</keyword>
<sequence>MNPTNSPPHQTSLADYQYQQACGYVPTAPKQPSATYLAVPLGPQYPLGNQQGQSYSQIPAHQHSQGNYLPTNLGALNQHIPRLATPLPASLPNPLALLPLAKPVSPTATASGSLATRAKKAGRAPTRKGKLTPQQMAHNEDAAALTPVNRVKKAANKATTAQEKSCCKADKGTPLPGQIIHYCPLPGIGGH</sequence>
<evidence type="ECO:0000313" key="3">
    <source>
        <dbReference type="EnsemblFungi" id="PTTG_28935-t43_1-p1"/>
    </source>
</evidence>